<gene>
    <name evidence="2" type="ORF">ACFH04_12600</name>
</gene>
<dbReference type="Proteomes" id="UP001589887">
    <property type="component" value="Unassembled WGS sequence"/>
</dbReference>
<sequence length="48" mass="5381">MARVPAAPWTALHAARDTGYRRTRHRPAGTIRPGRRAPGIPRPDDRPQ</sequence>
<protein>
    <submittedName>
        <fullName evidence="2">Uncharacterized protein</fullName>
    </submittedName>
</protein>
<dbReference type="EMBL" id="JBHMQV010000009">
    <property type="protein sequence ID" value="MFC0844538.1"/>
    <property type="molecule type" value="Genomic_DNA"/>
</dbReference>
<name>A0ABV6TGK2_9ACTN</name>
<proteinExistence type="predicted"/>
<evidence type="ECO:0000256" key="1">
    <source>
        <dbReference type="SAM" id="MobiDB-lite"/>
    </source>
</evidence>
<organism evidence="2 3">
    <name type="scientific">Streptomyces noboritoensis</name>
    <dbReference type="NCBI Taxonomy" id="67337"/>
    <lineage>
        <taxon>Bacteria</taxon>
        <taxon>Bacillati</taxon>
        <taxon>Actinomycetota</taxon>
        <taxon>Actinomycetes</taxon>
        <taxon>Kitasatosporales</taxon>
        <taxon>Streptomycetaceae</taxon>
        <taxon>Streptomyces</taxon>
    </lineage>
</organism>
<comment type="caution">
    <text evidence="2">The sequence shown here is derived from an EMBL/GenBank/DDBJ whole genome shotgun (WGS) entry which is preliminary data.</text>
</comment>
<reference evidence="2 3" key="1">
    <citation type="submission" date="2024-09" db="EMBL/GenBank/DDBJ databases">
        <authorList>
            <person name="Sun Q."/>
            <person name="Mori K."/>
        </authorList>
    </citation>
    <scope>NUCLEOTIDE SEQUENCE [LARGE SCALE GENOMIC DNA]</scope>
    <source>
        <strain evidence="2 3">JCM 4557</strain>
    </source>
</reference>
<feature type="compositionally biased region" description="Low complexity" evidence="1">
    <location>
        <begin position="28"/>
        <end position="39"/>
    </location>
</feature>
<feature type="region of interest" description="Disordered" evidence="1">
    <location>
        <begin position="15"/>
        <end position="48"/>
    </location>
</feature>
<evidence type="ECO:0000313" key="2">
    <source>
        <dbReference type="EMBL" id="MFC0844538.1"/>
    </source>
</evidence>
<dbReference type="RefSeq" id="WP_394318844.1">
    <property type="nucleotide sequence ID" value="NZ_JBHMQV010000009.1"/>
</dbReference>
<evidence type="ECO:0000313" key="3">
    <source>
        <dbReference type="Proteomes" id="UP001589887"/>
    </source>
</evidence>
<accession>A0ABV6TGK2</accession>
<keyword evidence="3" id="KW-1185">Reference proteome</keyword>